<organism evidence="3 4">
    <name type="scientific">Asticcacaulis endophyticus</name>
    <dbReference type="NCBI Taxonomy" id="1395890"/>
    <lineage>
        <taxon>Bacteria</taxon>
        <taxon>Pseudomonadati</taxon>
        <taxon>Pseudomonadota</taxon>
        <taxon>Alphaproteobacteria</taxon>
        <taxon>Caulobacterales</taxon>
        <taxon>Caulobacteraceae</taxon>
        <taxon>Asticcacaulis</taxon>
    </lineage>
</organism>
<dbReference type="RefSeq" id="WP_189484848.1">
    <property type="nucleotide sequence ID" value="NZ_BMZB01000001.1"/>
</dbReference>
<dbReference type="AlphaFoldDB" id="A0A918UNV7"/>
<reference evidence="3" key="2">
    <citation type="submission" date="2020-09" db="EMBL/GenBank/DDBJ databases">
        <authorList>
            <person name="Sun Q."/>
            <person name="Kim S."/>
        </authorList>
    </citation>
    <scope>NUCLEOTIDE SEQUENCE</scope>
    <source>
        <strain evidence="3">KCTC 32296</strain>
    </source>
</reference>
<dbReference type="InterPro" id="IPR002925">
    <property type="entry name" value="Dienelactn_hydro"/>
</dbReference>
<reference evidence="3" key="1">
    <citation type="journal article" date="2014" name="Int. J. Syst. Evol. Microbiol.">
        <title>Complete genome sequence of Corynebacterium casei LMG S-19264T (=DSM 44701T), isolated from a smear-ripened cheese.</title>
        <authorList>
            <consortium name="US DOE Joint Genome Institute (JGI-PGF)"/>
            <person name="Walter F."/>
            <person name="Albersmeier A."/>
            <person name="Kalinowski J."/>
            <person name="Ruckert C."/>
        </authorList>
    </citation>
    <scope>NUCLEOTIDE SEQUENCE</scope>
    <source>
        <strain evidence="3">KCTC 32296</strain>
    </source>
</reference>
<dbReference type="InterPro" id="IPR029058">
    <property type="entry name" value="AB_hydrolase_fold"/>
</dbReference>
<dbReference type="PANTHER" id="PTHR22946:SF9">
    <property type="entry name" value="POLYKETIDE TRANSFERASE AF380"/>
    <property type="match status" value="1"/>
</dbReference>
<dbReference type="Gene3D" id="3.40.50.1820">
    <property type="entry name" value="alpha/beta hydrolase"/>
    <property type="match status" value="1"/>
</dbReference>
<feature type="domain" description="Dienelactone hydrolase" evidence="2">
    <location>
        <begin position="17"/>
        <end position="246"/>
    </location>
</feature>
<name>A0A918UNV7_9CAUL</name>
<evidence type="ECO:0000259" key="2">
    <source>
        <dbReference type="Pfam" id="PF01738"/>
    </source>
</evidence>
<proteinExistence type="predicted"/>
<comment type="caution">
    <text evidence="3">The sequence shown here is derived from an EMBL/GenBank/DDBJ whole genome shotgun (WGS) entry which is preliminary data.</text>
</comment>
<keyword evidence="1 3" id="KW-0378">Hydrolase</keyword>
<sequence length="255" mass="28140">MDTVSARYHKLEPYIEVFGPKDDLPRPAILLFHGCGGMRPHIHLYAETAVLAGVRAFVVDSFAPRGWGRLFATSMVCSGAVFQGDERAGDVLAALWGVASRADVITDKVMLAGWSHGGWSIMDLMTHKLTRKGEAGLADPDPEILKSVAGLFLVYSYLNFPARSISRNWHYKPETFAVMADKDHLSAVKGAQKVYQRLKDDGVPIETLTLKATHAFEEESFGNAIMKYDQAATEASLQAMMAFIDRVFELTDVEV</sequence>
<evidence type="ECO:0000313" key="3">
    <source>
        <dbReference type="EMBL" id="GGZ23562.1"/>
    </source>
</evidence>
<dbReference type="Pfam" id="PF01738">
    <property type="entry name" value="DLH"/>
    <property type="match status" value="1"/>
</dbReference>
<dbReference type="GO" id="GO:0052689">
    <property type="term" value="F:carboxylic ester hydrolase activity"/>
    <property type="evidence" value="ECO:0007669"/>
    <property type="project" value="UniProtKB-ARBA"/>
</dbReference>
<evidence type="ECO:0000256" key="1">
    <source>
        <dbReference type="ARBA" id="ARBA00022801"/>
    </source>
</evidence>
<keyword evidence="4" id="KW-1185">Reference proteome</keyword>
<evidence type="ECO:0000313" key="4">
    <source>
        <dbReference type="Proteomes" id="UP000662572"/>
    </source>
</evidence>
<protein>
    <submittedName>
        <fullName evidence="3">Dienelactone hydrolase</fullName>
    </submittedName>
</protein>
<gene>
    <name evidence="3" type="ORF">GCM10011273_05740</name>
</gene>
<dbReference type="Proteomes" id="UP000662572">
    <property type="component" value="Unassembled WGS sequence"/>
</dbReference>
<accession>A0A918UNV7</accession>
<dbReference type="PANTHER" id="PTHR22946">
    <property type="entry name" value="DIENELACTONE HYDROLASE DOMAIN-CONTAINING PROTEIN-RELATED"/>
    <property type="match status" value="1"/>
</dbReference>
<dbReference type="InterPro" id="IPR050261">
    <property type="entry name" value="FrsA_esterase"/>
</dbReference>
<dbReference type="SUPFAM" id="SSF53474">
    <property type="entry name" value="alpha/beta-Hydrolases"/>
    <property type="match status" value="1"/>
</dbReference>
<dbReference type="EMBL" id="BMZB01000001">
    <property type="protein sequence ID" value="GGZ23562.1"/>
    <property type="molecule type" value="Genomic_DNA"/>
</dbReference>